<dbReference type="SUPFAM" id="SSF52096">
    <property type="entry name" value="ClpP/crotonase"/>
    <property type="match status" value="1"/>
</dbReference>
<dbReference type="PANTHER" id="PTHR43802:SF1">
    <property type="entry name" value="IP11341P-RELATED"/>
    <property type="match status" value="1"/>
</dbReference>
<organism evidence="2 3">
    <name type="scientific">Polyplax serrata</name>
    <name type="common">Common mouse louse</name>
    <dbReference type="NCBI Taxonomy" id="468196"/>
    <lineage>
        <taxon>Eukaryota</taxon>
        <taxon>Metazoa</taxon>
        <taxon>Ecdysozoa</taxon>
        <taxon>Arthropoda</taxon>
        <taxon>Hexapoda</taxon>
        <taxon>Insecta</taxon>
        <taxon>Pterygota</taxon>
        <taxon>Neoptera</taxon>
        <taxon>Paraneoptera</taxon>
        <taxon>Psocodea</taxon>
        <taxon>Troctomorpha</taxon>
        <taxon>Phthiraptera</taxon>
        <taxon>Anoplura</taxon>
        <taxon>Polyplacidae</taxon>
        <taxon>Polyplax</taxon>
    </lineage>
</organism>
<name>A0ABR1B6V1_POLSC</name>
<dbReference type="Pfam" id="PF00378">
    <property type="entry name" value="ECH_1"/>
    <property type="match status" value="1"/>
</dbReference>
<dbReference type="CDD" id="cd06558">
    <property type="entry name" value="crotonase-like"/>
    <property type="match status" value="1"/>
</dbReference>
<evidence type="ECO:0008006" key="4">
    <source>
        <dbReference type="Google" id="ProtNLM"/>
    </source>
</evidence>
<dbReference type="Gene3D" id="3.90.226.10">
    <property type="entry name" value="2-enoyl-CoA Hydratase, Chain A, domain 1"/>
    <property type="match status" value="1"/>
</dbReference>
<evidence type="ECO:0000256" key="1">
    <source>
        <dbReference type="ARBA" id="ARBA00005254"/>
    </source>
</evidence>
<dbReference type="EMBL" id="JAWJWF010000002">
    <property type="protein sequence ID" value="KAK6637131.1"/>
    <property type="molecule type" value="Genomic_DNA"/>
</dbReference>
<comment type="similarity">
    <text evidence="1">Belongs to the enoyl-CoA hydratase/isomerase family.</text>
</comment>
<reference evidence="2 3" key="1">
    <citation type="submission" date="2023-09" db="EMBL/GenBank/DDBJ databases">
        <title>Genomes of two closely related lineages of the louse Polyplax serrata with different host specificities.</title>
        <authorList>
            <person name="Martinu J."/>
            <person name="Tarabai H."/>
            <person name="Stefka J."/>
            <person name="Hypsa V."/>
        </authorList>
    </citation>
    <scope>NUCLEOTIDE SEQUENCE [LARGE SCALE GENOMIC DNA]</scope>
    <source>
        <strain evidence="2">98ZLc_SE</strain>
    </source>
</reference>
<comment type="caution">
    <text evidence="2">The sequence shown here is derived from an EMBL/GenBank/DDBJ whole genome shotgun (WGS) entry which is preliminary data.</text>
</comment>
<gene>
    <name evidence="2" type="ORF">RUM44_007545</name>
</gene>
<dbReference type="PANTHER" id="PTHR43802">
    <property type="entry name" value="ENOYL-COA HYDRATASE"/>
    <property type="match status" value="1"/>
</dbReference>
<evidence type="ECO:0000313" key="2">
    <source>
        <dbReference type="EMBL" id="KAK6637131.1"/>
    </source>
</evidence>
<evidence type="ECO:0000313" key="3">
    <source>
        <dbReference type="Proteomes" id="UP001359485"/>
    </source>
</evidence>
<keyword evidence="3" id="KW-1185">Reference proteome</keyword>
<proteinExistence type="inferred from homology"/>
<dbReference type="InterPro" id="IPR001753">
    <property type="entry name" value="Enoyl-CoA_hydra/iso"/>
</dbReference>
<dbReference type="Proteomes" id="UP001359485">
    <property type="component" value="Unassembled WGS sequence"/>
</dbReference>
<protein>
    <recommendedName>
        <fullName evidence="4">Enoyl-CoA hydratase</fullName>
    </recommendedName>
</protein>
<sequence>METLPQSLNFDKNEEIITNVLDQIMLIGVNSPNKRNLITETGIIKLNESFKIFDNSTDITVAIVHGCGGNFCTGLESNENALRKGEELLKVLYELKKPVIGSLQGYTINFGFQLAMMCDLRAMDETGLIGFGDKNERSHVPNEVYKKMVSTIGVSKALELSITNCTFSAEEAKSTGLVNQVVECGTALGKALIWAQSVTLAPLQLVTKEKLKILSQI</sequence>
<dbReference type="InterPro" id="IPR029045">
    <property type="entry name" value="ClpP/crotonase-like_dom_sf"/>
</dbReference>
<accession>A0ABR1B6V1</accession>